<dbReference type="PANTHER" id="PTHR43477">
    <property type="entry name" value="DIHYDROANTICAPSIN 7-DEHYDROGENASE"/>
    <property type="match status" value="1"/>
</dbReference>
<dbReference type="CDD" id="cd05233">
    <property type="entry name" value="SDR_c"/>
    <property type="match status" value="1"/>
</dbReference>
<name>A0ABS8IIC4_9NOSO</name>
<dbReference type="InterPro" id="IPR036291">
    <property type="entry name" value="NAD(P)-bd_dom_sf"/>
</dbReference>
<dbReference type="Proteomes" id="UP001199525">
    <property type="component" value="Unassembled WGS sequence"/>
</dbReference>
<evidence type="ECO:0000256" key="1">
    <source>
        <dbReference type="ARBA" id="ARBA00006484"/>
    </source>
</evidence>
<dbReference type="Pfam" id="PF13561">
    <property type="entry name" value="adh_short_C2"/>
    <property type="match status" value="1"/>
</dbReference>
<accession>A0ABS8IIC4</accession>
<reference evidence="3 4" key="1">
    <citation type="journal article" date="2021" name="Microorganisms">
        <title>Genome Evolution of Filamentous Cyanobacterium Nostoc Species: From Facultative Symbiosis to Free Living.</title>
        <authorList>
            <person name="Huo D."/>
            <person name="Li H."/>
            <person name="Cai F."/>
            <person name="Guo X."/>
            <person name="Qiao Z."/>
            <person name="Wang W."/>
            <person name="Yu G."/>
            <person name="Li R."/>
        </authorList>
    </citation>
    <scope>NUCLEOTIDE SEQUENCE [LARGE SCALE GENOMIC DNA]</scope>
    <source>
        <strain evidence="3 4">CHAB 5714</strain>
    </source>
</reference>
<dbReference type="EMBL" id="JAIVFQ010000072">
    <property type="protein sequence ID" value="MCC5603262.1"/>
    <property type="molecule type" value="Genomic_DNA"/>
</dbReference>
<dbReference type="InterPro" id="IPR002347">
    <property type="entry name" value="SDR_fam"/>
</dbReference>
<organism evidence="3 4">
    <name type="scientific">Nostoc favosum CHAB5714</name>
    <dbReference type="NCBI Taxonomy" id="2780399"/>
    <lineage>
        <taxon>Bacteria</taxon>
        <taxon>Bacillati</taxon>
        <taxon>Cyanobacteriota</taxon>
        <taxon>Cyanophyceae</taxon>
        <taxon>Nostocales</taxon>
        <taxon>Nostocaceae</taxon>
        <taxon>Nostoc</taxon>
        <taxon>Nostoc favosum</taxon>
    </lineage>
</organism>
<evidence type="ECO:0000313" key="4">
    <source>
        <dbReference type="Proteomes" id="UP001199525"/>
    </source>
</evidence>
<proteinExistence type="inferred from homology"/>
<dbReference type="PRINTS" id="PR00081">
    <property type="entry name" value="GDHRDH"/>
</dbReference>
<dbReference type="Gene3D" id="3.40.50.720">
    <property type="entry name" value="NAD(P)-binding Rossmann-like Domain"/>
    <property type="match status" value="2"/>
</dbReference>
<dbReference type="RefSeq" id="WP_229488821.1">
    <property type="nucleotide sequence ID" value="NZ_JAIVFQ010000072.1"/>
</dbReference>
<keyword evidence="4" id="KW-1185">Reference proteome</keyword>
<sequence length="263" mass="28766">MKFKPWCLVLGASSGIGKACTLSLSARGMNIIGVHLDTAERQPEIDELIAQLKHNQVDVRFFNANAASDSARSEIISEIVNDLKEVNGIRVLVHSLAFGTLLPFIRQKPNEDIISRRHIEMTLSVMSHSLVYWVQDLFDGGLLQPGAKIFALTSAGSTKVTRNYGAVSAAKCALESHVRQLALELAPYQIAVNAIRAGVTVTPSLQRIPEHEEIIERAKRYNPHQRLTLPEDIGDAIALLISSNSSWLTGNVIGVDGGEFYTV</sequence>
<evidence type="ECO:0000256" key="2">
    <source>
        <dbReference type="ARBA" id="ARBA00023002"/>
    </source>
</evidence>
<evidence type="ECO:0000313" key="3">
    <source>
        <dbReference type="EMBL" id="MCC5603262.1"/>
    </source>
</evidence>
<keyword evidence="2" id="KW-0560">Oxidoreductase</keyword>
<dbReference type="SUPFAM" id="SSF51735">
    <property type="entry name" value="NAD(P)-binding Rossmann-fold domains"/>
    <property type="match status" value="1"/>
</dbReference>
<protein>
    <submittedName>
        <fullName evidence="3">SDR family oxidoreductase</fullName>
    </submittedName>
</protein>
<gene>
    <name evidence="3" type="ORF">LC586_29735</name>
</gene>
<comment type="caution">
    <text evidence="3">The sequence shown here is derived from an EMBL/GenBank/DDBJ whole genome shotgun (WGS) entry which is preliminary data.</text>
</comment>
<dbReference type="PANTHER" id="PTHR43477:SF1">
    <property type="entry name" value="DIHYDROANTICAPSIN 7-DEHYDROGENASE"/>
    <property type="match status" value="1"/>
</dbReference>
<dbReference type="InterPro" id="IPR051122">
    <property type="entry name" value="SDR_DHRS6-like"/>
</dbReference>
<comment type="similarity">
    <text evidence="1">Belongs to the short-chain dehydrogenases/reductases (SDR) family.</text>
</comment>